<evidence type="ECO:0000256" key="3">
    <source>
        <dbReference type="ARBA" id="ARBA00022448"/>
    </source>
</evidence>
<dbReference type="Gene3D" id="3.30.300.210">
    <property type="entry name" value="Nutrient germinant receptor protein C, domain 3"/>
    <property type="match status" value="1"/>
</dbReference>
<dbReference type="NCBIfam" id="TIGR00912">
    <property type="entry name" value="2A0309"/>
    <property type="match status" value="1"/>
</dbReference>
<keyword evidence="6 8" id="KW-1133">Transmembrane helix</keyword>
<evidence type="ECO:0000256" key="8">
    <source>
        <dbReference type="SAM" id="Phobius"/>
    </source>
</evidence>
<dbReference type="PANTHER" id="PTHR34975">
    <property type="entry name" value="SPORE GERMINATION PROTEIN A2"/>
    <property type="match status" value="1"/>
</dbReference>
<evidence type="ECO:0000256" key="5">
    <source>
        <dbReference type="ARBA" id="ARBA00022692"/>
    </source>
</evidence>
<feature type="transmembrane region" description="Helical" evidence="8">
    <location>
        <begin position="342"/>
        <end position="360"/>
    </location>
</feature>
<dbReference type="AlphaFoldDB" id="A0A1M7YLX1"/>
<dbReference type="Gene3D" id="1.20.1740.10">
    <property type="entry name" value="Amino acid/polyamine transporter I"/>
    <property type="match status" value="1"/>
</dbReference>
<dbReference type="PANTHER" id="PTHR34975:SF2">
    <property type="entry name" value="SPORE GERMINATION PROTEIN A2"/>
    <property type="match status" value="1"/>
</dbReference>
<dbReference type="RefSeq" id="WP_073590814.1">
    <property type="nucleotide sequence ID" value="NZ_FRFD01000014.1"/>
</dbReference>
<feature type="transmembrane region" description="Helical" evidence="8">
    <location>
        <begin position="372"/>
        <end position="391"/>
    </location>
</feature>
<dbReference type="Proteomes" id="UP000184612">
    <property type="component" value="Unassembled WGS sequence"/>
</dbReference>
<reference evidence="11 12" key="1">
    <citation type="submission" date="2016-12" db="EMBL/GenBank/DDBJ databases">
        <authorList>
            <person name="Song W.-J."/>
            <person name="Kurnit D.M."/>
        </authorList>
    </citation>
    <scope>NUCLEOTIDE SEQUENCE [LARGE SCALE GENOMIC DNA]</scope>
    <source>
        <strain evidence="11 12">DSM 12503</strain>
    </source>
</reference>
<dbReference type="InterPro" id="IPR046953">
    <property type="entry name" value="Spore_GerAC-like_C"/>
</dbReference>
<organism evidence="11 12">
    <name type="scientific">Anaerocolumna xylanovorans DSM 12503</name>
    <dbReference type="NCBI Taxonomy" id="1121345"/>
    <lineage>
        <taxon>Bacteria</taxon>
        <taxon>Bacillati</taxon>
        <taxon>Bacillota</taxon>
        <taxon>Clostridia</taxon>
        <taxon>Lachnospirales</taxon>
        <taxon>Lachnospiraceae</taxon>
        <taxon>Anaerocolumna</taxon>
    </lineage>
</organism>
<keyword evidence="4" id="KW-0309">Germination</keyword>
<evidence type="ECO:0000256" key="1">
    <source>
        <dbReference type="ARBA" id="ARBA00004141"/>
    </source>
</evidence>
<keyword evidence="5 8" id="KW-0812">Transmembrane</keyword>
<dbReference type="GO" id="GO:0016020">
    <property type="term" value="C:membrane"/>
    <property type="evidence" value="ECO:0007669"/>
    <property type="project" value="UniProtKB-SubCell"/>
</dbReference>
<dbReference type="Pfam" id="PF03845">
    <property type="entry name" value="Spore_permease"/>
    <property type="match status" value="1"/>
</dbReference>
<evidence type="ECO:0000259" key="9">
    <source>
        <dbReference type="Pfam" id="PF05504"/>
    </source>
</evidence>
<sequence length="741" mass="83757">MFSDNDKISLRQFTRLLVFDLFSVSGLIIPNLAAASSGRDGILAICLGTLYAFIYGYLILILCKQTGGRYLNYCDDNFGRFVTFFVAIPYIVKLFLCLVFSARIFGQVINQTLLADTDNRIIILFLLMVSAYSASKGMEVRARITEIIYFLVMVPIVLFLLLGIRKVDPANLTPLFTESMKDIGAGSYLILLTFSALEMMIFAVPMIHYRKSDIKKGKKMYNYAARAITITGILDILMYVVTMGLLGRKETADKLWSAISIFQMVKLPGGLVQRQDAFILSIWLLSIFTLTGALFYYLSYISGHILKLSNRNYLLVPLILLVFGVAVIPIDTEQFFYYFRRYMMYIGMPQSLIIPLLVACTGKLKKFINKKAVVNTVFAFIVAAGAVSLTGCSDMTEIEDRNFIQAVGIDAKGKDMIEVYYILPDLKVLTKQAAEDPKRLKLAFADKDFSEVEEDYSLENNKRLDFSQLKAIILGDGISKSKDKMNAFLTYVENKYELGRNTPVFLAEGKAGDIMDLNSDIEGGIGDYLAQLSRINLRNNGIKEIDAGDLILARNEGNRTVILPMLHADDKKMRVSGVGIYSEGAVGFYANKEESDFIYFSCGFGKNKVLYLPEDDKSNLPKYVIKINRITRTMEFREDNGKPYLDMIVEGSASIQKGLEKKEDRAKNSDIEKIEEECNAYVRENIAKTIKSICMDGKLDYMNLYPMTGYRKRSLWLDYKGRQADFLTNLSINLKVDFHIE</sequence>
<dbReference type="OrthoDB" id="1771654at2"/>
<protein>
    <submittedName>
        <fullName evidence="11">Spore germination protein (Amino acid permease)/germination protein, Ger(X)C family</fullName>
    </submittedName>
</protein>
<dbReference type="Pfam" id="PF05504">
    <property type="entry name" value="Spore_GerAC"/>
    <property type="match status" value="1"/>
</dbReference>
<evidence type="ECO:0000256" key="2">
    <source>
        <dbReference type="ARBA" id="ARBA00007998"/>
    </source>
</evidence>
<accession>A0A1M7YLX1</accession>
<comment type="subcellular location">
    <subcellularLocation>
        <location evidence="1">Membrane</location>
        <topology evidence="1">Multi-pass membrane protein</topology>
    </subcellularLocation>
</comment>
<evidence type="ECO:0000256" key="6">
    <source>
        <dbReference type="ARBA" id="ARBA00022989"/>
    </source>
</evidence>
<feature type="transmembrane region" description="Helical" evidence="8">
    <location>
        <begin position="81"/>
        <end position="105"/>
    </location>
</feature>
<evidence type="ECO:0000256" key="7">
    <source>
        <dbReference type="ARBA" id="ARBA00023136"/>
    </source>
</evidence>
<evidence type="ECO:0000313" key="12">
    <source>
        <dbReference type="Proteomes" id="UP000184612"/>
    </source>
</evidence>
<feature type="transmembrane region" description="Helical" evidence="8">
    <location>
        <begin position="41"/>
        <end position="60"/>
    </location>
</feature>
<dbReference type="EMBL" id="FRFD01000014">
    <property type="protein sequence ID" value="SHO53592.1"/>
    <property type="molecule type" value="Genomic_DNA"/>
</dbReference>
<feature type="transmembrane region" description="Helical" evidence="8">
    <location>
        <begin position="277"/>
        <end position="300"/>
    </location>
</feature>
<comment type="similarity">
    <text evidence="2">Belongs to the amino acid-polyamine-organocation (APC) superfamily. Spore germination protein (SGP) (TC 2.A.3.9) family.</text>
</comment>
<dbReference type="Pfam" id="PF25198">
    <property type="entry name" value="Spore_GerAC_N"/>
    <property type="match status" value="1"/>
</dbReference>
<evidence type="ECO:0000256" key="4">
    <source>
        <dbReference type="ARBA" id="ARBA00022544"/>
    </source>
</evidence>
<feature type="domain" description="Spore germination protein N-terminal" evidence="10">
    <location>
        <begin position="394"/>
        <end position="567"/>
    </location>
</feature>
<evidence type="ECO:0000259" key="10">
    <source>
        <dbReference type="Pfam" id="PF25198"/>
    </source>
</evidence>
<feature type="domain" description="Spore germination GerAC-like C-terminal" evidence="9">
    <location>
        <begin position="589"/>
        <end position="741"/>
    </location>
</feature>
<feature type="transmembrane region" description="Helical" evidence="8">
    <location>
        <begin position="227"/>
        <end position="246"/>
    </location>
</feature>
<dbReference type="STRING" id="1121345.SAMN02745217_04178"/>
<keyword evidence="3" id="KW-0813">Transport</keyword>
<gene>
    <name evidence="11" type="ORF">SAMN02745217_04178</name>
</gene>
<dbReference type="InterPro" id="IPR057336">
    <property type="entry name" value="GerAC_N"/>
</dbReference>
<feature type="transmembrane region" description="Helical" evidence="8">
    <location>
        <begin position="147"/>
        <end position="165"/>
    </location>
</feature>
<keyword evidence="7 8" id="KW-0472">Membrane</keyword>
<dbReference type="InterPro" id="IPR038501">
    <property type="entry name" value="Spore_GerAC_C_sf"/>
</dbReference>
<evidence type="ECO:0000313" key="11">
    <source>
        <dbReference type="EMBL" id="SHO53592.1"/>
    </source>
</evidence>
<feature type="transmembrane region" description="Helical" evidence="8">
    <location>
        <begin position="312"/>
        <end position="330"/>
    </location>
</feature>
<dbReference type="GO" id="GO:0009847">
    <property type="term" value="P:spore germination"/>
    <property type="evidence" value="ECO:0007669"/>
    <property type="project" value="InterPro"/>
</dbReference>
<name>A0A1M7YLX1_9FIRM</name>
<dbReference type="InterPro" id="IPR004761">
    <property type="entry name" value="Spore_GerAB"/>
</dbReference>
<keyword evidence="12" id="KW-1185">Reference proteome</keyword>
<feature type="transmembrane region" description="Helical" evidence="8">
    <location>
        <begin position="185"/>
        <end position="207"/>
    </location>
</feature>
<proteinExistence type="inferred from homology"/>
<feature type="transmembrane region" description="Helical" evidence="8">
    <location>
        <begin position="117"/>
        <end position="135"/>
    </location>
</feature>
<feature type="transmembrane region" description="Helical" evidence="8">
    <location>
        <begin position="16"/>
        <end position="35"/>
    </location>
</feature>